<dbReference type="Proteomes" id="UP000719766">
    <property type="component" value="Unassembled WGS sequence"/>
</dbReference>
<dbReference type="AlphaFoldDB" id="A0A9P7DMK1"/>
<feature type="region of interest" description="Disordered" evidence="1">
    <location>
        <begin position="95"/>
        <end position="121"/>
    </location>
</feature>
<proteinExistence type="predicted"/>
<reference evidence="2" key="1">
    <citation type="journal article" date="2020" name="New Phytol.">
        <title>Comparative genomics reveals dynamic genome evolution in host specialist ectomycorrhizal fungi.</title>
        <authorList>
            <person name="Lofgren L.A."/>
            <person name="Nguyen N.H."/>
            <person name="Vilgalys R."/>
            <person name="Ruytinx J."/>
            <person name="Liao H.L."/>
            <person name="Branco S."/>
            <person name="Kuo A."/>
            <person name="LaButti K."/>
            <person name="Lipzen A."/>
            <person name="Andreopoulos W."/>
            <person name="Pangilinan J."/>
            <person name="Riley R."/>
            <person name="Hundley H."/>
            <person name="Na H."/>
            <person name="Barry K."/>
            <person name="Grigoriev I.V."/>
            <person name="Stajich J.E."/>
            <person name="Kennedy P.G."/>
        </authorList>
    </citation>
    <scope>NUCLEOTIDE SEQUENCE</scope>
    <source>
        <strain evidence="2">S12</strain>
    </source>
</reference>
<comment type="caution">
    <text evidence="2">The sequence shown here is derived from an EMBL/GenBank/DDBJ whole genome shotgun (WGS) entry which is preliminary data.</text>
</comment>
<evidence type="ECO:0000313" key="2">
    <source>
        <dbReference type="EMBL" id="KAG1798505.1"/>
    </source>
</evidence>
<sequence>MALARTRIDKLTPCEQWETTQISMALARTRIDKLTPCEQWETTQISMALARTRIDKLTPCEQWETTQISMALARTRIDKLTSCEWQRHGSAWLLPERGLRNSPPANVGNDTDQHGSCPNEDRQTHLLQTVGNDTDQHGSCPNEDRQTYSLRTVGNDKDQHGSCPNEDQRAHLLRTATTWISMALAQMKIDTLMDCERWILTINIDRKSKWVHRTNARKYEAEQAEIKLKTKEFRNHRHVKTGLRPTETGARVNVAEGTDVVERPMKKWLHAVLKKLGWKREG</sequence>
<name>A0A9P7DMK1_9AGAM</name>
<dbReference type="GeneID" id="64593614"/>
<keyword evidence="3" id="KW-1185">Reference proteome</keyword>
<accession>A0A9P7DMK1</accession>
<dbReference type="RefSeq" id="XP_041163191.1">
    <property type="nucleotide sequence ID" value="XM_041299850.1"/>
</dbReference>
<organism evidence="2 3">
    <name type="scientific">Suillus plorans</name>
    <dbReference type="NCBI Taxonomy" id="116603"/>
    <lineage>
        <taxon>Eukaryota</taxon>
        <taxon>Fungi</taxon>
        <taxon>Dikarya</taxon>
        <taxon>Basidiomycota</taxon>
        <taxon>Agaricomycotina</taxon>
        <taxon>Agaricomycetes</taxon>
        <taxon>Agaricomycetidae</taxon>
        <taxon>Boletales</taxon>
        <taxon>Suillineae</taxon>
        <taxon>Suillaceae</taxon>
        <taxon>Suillus</taxon>
    </lineage>
</organism>
<evidence type="ECO:0000256" key="1">
    <source>
        <dbReference type="SAM" id="MobiDB-lite"/>
    </source>
</evidence>
<gene>
    <name evidence="2" type="ORF">HD556DRAFT_1305969</name>
</gene>
<evidence type="ECO:0000313" key="3">
    <source>
        <dbReference type="Proteomes" id="UP000719766"/>
    </source>
</evidence>
<dbReference type="OrthoDB" id="2704813at2759"/>
<dbReference type="EMBL" id="JABBWE010000013">
    <property type="protein sequence ID" value="KAG1798505.1"/>
    <property type="molecule type" value="Genomic_DNA"/>
</dbReference>
<protein>
    <submittedName>
        <fullName evidence="2">Uncharacterized protein</fullName>
    </submittedName>
</protein>